<sequence>MSLRDCFLELDISGSGRQQPELPDAYVTVILRKRSSFFLSPRFKFWKMQATEPKHFPLHHPIDPRLPMPSSKSFDVDLLAPLFRVKVRKVSFQNGGGDL</sequence>
<evidence type="ECO:0000313" key="1">
    <source>
        <dbReference type="EMBL" id="RZF34461.1"/>
    </source>
</evidence>
<gene>
    <name evidence="1" type="ORF">LSTR_LSTR015579</name>
</gene>
<dbReference type="InParanoid" id="A0A482WMP9"/>
<name>A0A482WMP9_LAOST</name>
<comment type="caution">
    <text evidence="1">The sequence shown here is derived from an EMBL/GenBank/DDBJ whole genome shotgun (WGS) entry which is preliminary data.</text>
</comment>
<dbReference type="AlphaFoldDB" id="A0A482WMP9"/>
<reference evidence="1 2" key="1">
    <citation type="journal article" date="2017" name="Gigascience">
        <title>Genome sequence of the small brown planthopper, Laodelphax striatellus.</title>
        <authorList>
            <person name="Zhu J."/>
            <person name="Jiang F."/>
            <person name="Wang X."/>
            <person name="Yang P."/>
            <person name="Bao Y."/>
            <person name="Zhao W."/>
            <person name="Wang W."/>
            <person name="Lu H."/>
            <person name="Wang Q."/>
            <person name="Cui N."/>
            <person name="Li J."/>
            <person name="Chen X."/>
            <person name="Luo L."/>
            <person name="Yu J."/>
            <person name="Kang L."/>
            <person name="Cui F."/>
        </authorList>
    </citation>
    <scope>NUCLEOTIDE SEQUENCE [LARGE SCALE GENOMIC DNA]</scope>
    <source>
        <strain evidence="1">Lst14</strain>
    </source>
</reference>
<accession>A0A482WMP9</accession>
<proteinExistence type="predicted"/>
<organism evidence="1 2">
    <name type="scientific">Laodelphax striatellus</name>
    <name type="common">Small brown planthopper</name>
    <name type="synonym">Delphax striatella</name>
    <dbReference type="NCBI Taxonomy" id="195883"/>
    <lineage>
        <taxon>Eukaryota</taxon>
        <taxon>Metazoa</taxon>
        <taxon>Ecdysozoa</taxon>
        <taxon>Arthropoda</taxon>
        <taxon>Hexapoda</taxon>
        <taxon>Insecta</taxon>
        <taxon>Pterygota</taxon>
        <taxon>Neoptera</taxon>
        <taxon>Paraneoptera</taxon>
        <taxon>Hemiptera</taxon>
        <taxon>Auchenorrhyncha</taxon>
        <taxon>Fulgoroidea</taxon>
        <taxon>Delphacidae</taxon>
        <taxon>Criomorphinae</taxon>
        <taxon>Laodelphax</taxon>
    </lineage>
</organism>
<keyword evidence="2" id="KW-1185">Reference proteome</keyword>
<dbReference type="Proteomes" id="UP000291343">
    <property type="component" value="Unassembled WGS sequence"/>
</dbReference>
<evidence type="ECO:0000313" key="2">
    <source>
        <dbReference type="Proteomes" id="UP000291343"/>
    </source>
</evidence>
<protein>
    <submittedName>
        <fullName evidence="1">Uncharacterized protein</fullName>
    </submittedName>
</protein>
<dbReference type="EMBL" id="QKKF02031435">
    <property type="protein sequence ID" value="RZF34461.1"/>
    <property type="molecule type" value="Genomic_DNA"/>
</dbReference>